<organism evidence="7 8">
    <name type="scientific">Rhodococcus qingshengii</name>
    <dbReference type="NCBI Taxonomy" id="334542"/>
    <lineage>
        <taxon>Bacteria</taxon>
        <taxon>Bacillati</taxon>
        <taxon>Actinomycetota</taxon>
        <taxon>Actinomycetes</taxon>
        <taxon>Mycobacteriales</taxon>
        <taxon>Nocardiaceae</taxon>
        <taxon>Rhodococcus</taxon>
        <taxon>Rhodococcus erythropolis group</taxon>
    </lineage>
</organism>
<dbReference type="InterPro" id="IPR003439">
    <property type="entry name" value="ABC_transporter-like_ATP-bd"/>
</dbReference>
<dbReference type="SMART" id="SM00382">
    <property type="entry name" value="AAA"/>
    <property type="match status" value="1"/>
</dbReference>
<dbReference type="GO" id="GO:0016887">
    <property type="term" value="F:ATP hydrolysis activity"/>
    <property type="evidence" value="ECO:0007669"/>
    <property type="project" value="InterPro"/>
</dbReference>
<keyword evidence="4 7" id="KW-0067">ATP-binding</keyword>
<dbReference type="PROSITE" id="PS50893">
    <property type="entry name" value="ABC_TRANSPORTER_2"/>
    <property type="match status" value="1"/>
</dbReference>
<dbReference type="Proteomes" id="UP000230886">
    <property type="component" value="Unassembled WGS sequence"/>
</dbReference>
<keyword evidence="3" id="KW-0547">Nucleotide-binding</keyword>
<evidence type="ECO:0000256" key="1">
    <source>
        <dbReference type="ARBA" id="ARBA00005417"/>
    </source>
</evidence>
<dbReference type="EMBL" id="NOVD01000006">
    <property type="protein sequence ID" value="PCK27069.1"/>
    <property type="molecule type" value="Genomic_DNA"/>
</dbReference>
<evidence type="ECO:0000256" key="4">
    <source>
        <dbReference type="ARBA" id="ARBA00022840"/>
    </source>
</evidence>
<dbReference type="RefSeq" id="WP_003940215.1">
    <property type="nucleotide sequence ID" value="NZ_AP023172.1"/>
</dbReference>
<dbReference type="InterPro" id="IPR017871">
    <property type="entry name" value="ABC_transporter-like_CS"/>
</dbReference>
<dbReference type="Gene3D" id="3.40.50.300">
    <property type="entry name" value="P-loop containing nucleotide triphosphate hydrolases"/>
    <property type="match status" value="1"/>
</dbReference>
<accession>A0A069JBC5</accession>
<dbReference type="SUPFAM" id="SSF52540">
    <property type="entry name" value="P-loop containing nucleoside triphosphate hydrolases"/>
    <property type="match status" value="1"/>
</dbReference>
<dbReference type="Proteomes" id="UP001217325">
    <property type="component" value="Unassembled WGS sequence"/>
</dbReference>
<dbReference type="InterPro" id="IPR003593">
    <property type="entry name" value="AAA+_ATPase"/>
</dbReference>
<comment type="similarity">
    <text evidence="1">Belongs to the ABC transporter superfamily.</text>
</comment>
<dbReference type="PANTHER" id="PTHR43776">
    <property type="entry name" value="TRANSPORT ATP-BINDING PROTEIN"/>
    <property type="match status" value="1"/>
</dbReference>
<evidence type="ECO:0000313" key="7">
    <source>
        <dbReference type="EMBL" id="PCK27069.1"/>
    </source>
</evidence>
<evidence type="ECO:0000313" key="6">
    <source>
        <dbReference type="EMBL" id="MDE8649160.1"/>
    </source>
</evidence>
<dbReference type="Pfam" id="PF00005">
    <property type="entry name" value="ABC_tran"/>
    <property type="match status" value="1"/>
</dbReference>
<evidence type="ECO:0000313" key="8">
    <source>
        <dbReference type="Proteomes" id="UP000230886"/>
    </source>
</evidence>
<evidence type="ECO:0000256" key="3">
    <source>
        <dbReference type="ARBA" id="ARBA00022741"/>
    </source>
</evidence>
<proteinExistence type="inferred from homology"/>
<reference evidence="6" key="2">
    <citation type="submission" date="2023-02" db="EMBL/GenBank/DDBJ databases">
        <title>A novel hydrolase synthesized by Rhodococcus erythropolis HQ is responsible for the detoxification of Zearalenone.</title>
        <authorList>
            <person name="Hu J."/>
            <person name="Xu J."/>
        </authorList>
    </citation>
    <scope>NUCLEOTIDE SEQUENCE</scope>
    <source>
        <strain evidence="6">HQ</strain>
    </source>
</reference>
<dbReference type="InterPro" id="IPR050319">
    <property type="entry name" value="ABC_transp_ATP-bind"/>
</dbReference>
<dbReference type="AlphaFoldDB" id="A0A069JBC5"/>
<dbReference type="GO" id="GO:0005524">
    <property type="term" value="F:ATP binding"/>
    <property type="evidence" value="ECO:0007669"/>
    <property type="project" value="UniProtKB-KW"/>
</dbReference>
<dbReference type="InterPro" id="IPR027417">
    <property type="entry name" value="P-loop_NTPase"/>
</dbReference>
<dbReference type="PROSITE" id="PS00211">
    <property type="entry name" value="ABC_TRANSPORTER_1"/>
    <property type="match status" value="1"/>
</dbReference>
<dbReference type="CDD" id="cd03257">
    <property type="entry name" value="ABC_NikE_OppD_transporters"/>
    <property type="match status" value="1"/>
</dbReference>
<protein>
    <submittedName>
        <fullName evidence="7">ABC transporter ATP-binding protein</fullName>
    </submittedName>
    <submittedName>
        <fullName evidence="6">ATP-binding cassette domain-containing protein</fullName>
    </submittedName>
</protein>
<dbReference type="EMBL" id="JARDXE010000024">
    <property type="protein sequence ID" value="MDE8649160.1"/>
    <property type="molecule type" value="Genomic_DNA"/>
</dbReference>
<keyword evidence="2" id="KW-0813">Transport</keyword>
<comment type="caution">
    <text evidence="7">The sequence shown here is derived from an EMBL/GenBank/DDBJ whole genome shotgun (WGS) entry which is preliminary data.</text>
</comment>
<name>A0A069JBC5_RHOSG</name>
<reference evidence="7 8" key="1">
    <citation type="submission" date="2017-07" db="EMBL/GenBank/DDBJ databases">
        <title>Draft sequence of Rhodococcus enclensis 23b-28.</title>
        <authorList>
            <person name="Besaury L."/>
            <person name="Sancelme M."/>
            <person name="Amato P."/>
            <person name="Lallement A."/>
            <person name="Delort A.-M."/>
        </authorList>
    </citation>
    <scope>NUCLEOTIDE SEQUENCE [LARGE SCALE GENOMIC DNA]</scope>
    <source>
        <strain evidence="7 8">23b-28</strain>
    </source>
</reference>
<dbReference type="GO" id="GO:0055085">
    <property type="term" value="P:transmembrane transport"/>
    <property type="evidence" value="ECO:0007669"/>
    <property type="project" value="UniProtKB-ARBA"/>
</dbReference>
<dbReference type="PANTHER" id="PTHR43776:SF7">
    <property type="entry name" value="D,D-DIPEPTIDE TRANSPORT ATP-BINDING PROTEIN DDPF-RELATED"/>
    <property type="match status" value="1"/>
</dbReference>
<sequence>MSRLEFRDVNVHLGSGSKKFHAVKNINLDIPSGSVVGLVGESGSGKSTLARATVGLAEPSSGQILLDGVDVAHARGATARLRHRIQMVFQDPYSCLDPRMTIGQSLAEALRSTERRDKARRSRGDRAAEVARLLTTVQLPVEKAHEYPSSLSGGQRQRVALARALAAAPAVLLADEITSALDVSVQGAVLNLLVDLQKQLGLTVLFVSHNLAVIRYVCDHVAVMLGGEIVEHGPVLDVIDSPKEPYTAKLLSAIPTFGEPMFQ</sequence>
<gene>
    <name evidence="7" type="ORF">CHR55_12660</name>
    <name evidence="6" type="ORF">PXH69_29725</name>
</gene>
<dbReference type="GeneID" id="57485148"/>
<accession>A0A1C4A4X0</accession>
<evidence type="ECO:0000256" key="2">
    <source>
        <dbReference type="ARBA" id="ARBA00022448"/>
    </source>
</evidence>
<evidence type="ECO:0000259" key="5">
    <source>
        <dbReference type="PROSITE" id="PS50893"/>
    </source>
</evidence>
<feature type="domain" description="ABC transporter" evidence="5">
    <location>
        <begin position="4"/>
        <end position="251"/>
    </location>
</feature>